<dbReference type="Proteomes" id="UP000515871">
    <property type="component" value="Chromosome"/>
</dbReference>
<dbReference type="InterPro" id="IPR011989">
    <property type="entry name" value="ARM-like"/>
</dbReference>
<proteinExistence type="predicted"/>
<dbReference type="SMART" id="SM00567">
    <property type="entry name" value="EZ_HEAT"/>
    <property type="match status" value="2"/>
</dbReference>
<dbReference type="Pfam" id="PF13646">
    <property type="entry name" value="HEAT_2"/>
    <property type="match status" value="1"/>
</dbReference>
<dbReference type="InterPro" id="IPR016024">
    <property type="entry name" value="ARM-type_fold"/>
</dbReference>
<evidence type="ECO:0000313" key="1">
    <source>
        <dbReference type="EMBL" id="QNL94722.1"/>
    </source>
</evidence>
<accession>A0ABX6SVV3</accession>
<evidence type="ECO:0000313" key="2">
    <source>
        <dbReference type="Proteomes" id="UP000515871"/>
    </source>
</evidence>
<gene>
    <name evidence="1" type="ORF">H9L21_01775</name>
</gene>
<dbReference type="RefSeq" id="WP_154595923.1">
    <property type="nucleotide sequence ID" value="NZ_CP060587.1"/>
</dbReference>
<reference evidence="1 2" key="1">
    <citation type="submission" date="2020-08" db="EMBL/GenBank/DDBJ databases">
        <title>Novel species in genus Aeromicrobium.</title>
        <authorList>
            <person name="Zhang G."/>
        </authorList>
    </citation>
    <scope>NUCLEOTIDE SEQUENCE [LARGE SCALE GENOMIC DNA]</scope>
    <source>
        <strain evidence="2">zg-629</strain>
    </source>
</reference>
<dbReference type="EMBL" id="CP060587">
    <property type="protein sequence ID" value="QNL94722.1"/>
    <property type="molecule type" value="Genomic_DNA"/>
</dbReference>
<sequence>MPDITPLDQRDDADLVDLAHHSRGDIARESLSALARRSSDRVMPVAVDLLTAHAEPRVRALAAVTLGRLGDPDVPVALARSLGDADPTVVRRAAQSLARVGDASALPELARVQLPAATPAGRAVLTARMLIGYRVGRTEVLARPAEVASFGRRRGEEIAFGGRAKTARATILAAVRAEVPALPFAAKDVRPFTCSGAAGALALAEDVDRLDLAGPRMLGVLVRERVCSERYSLDCYLLSDDRDGTGGTRPWLWLVRPSGRVVHVGRAEIAADGARFEVTGSVAPYANPVKVVGERAGNGELTIETALVGKPAADAAKAAVPASREAVMR</sequence>
<keyword evidence="2" id="KW-1185">Reference proteome</keyword>
<protein>
    <submittedName>
        <fullName evidence="1">HEAT repeat domain-containing protein</fullName>
    </submittedName>
</protein>
<dbReference type="Gene3D" id="1.25.10.10">
    <property type="entry name" value="Leucine-rich Repeat Variant"/>
    <property type="match status" value="1"/>
</dbReference>
<dbReference type="InterPro" id="IPR004155">
    <property type="entry name" value="PBS_lyase_HEAT"/>
</dbReference>
<organism evidence="1 2">
    <name type="scientific">Aeromicrobium senzhongii</name>
    <dbReference type="NCBI Taxonomy" id="2663859"/>
    <lineage>
        <taxon>Bacteria</taxon>
        <taxon>Bacillati</taxon>
        <taxon>Actinomycetota</taxon>
        <taxon>Actinomycetes</taxon>
        <taxon>Propionibacteriales</taxon>
        <taxon>Nocardioidaceae</taxon>
        <taxon>Aeromicrobium</taxon>
    </lineage>
</organism>
<dbReference type="SUPFAM" id="SSF48371">
    <property type="entry name" value="ARM repeat"/>
    <property type="match status" value="1"/>
</dbReference>
<name>A0ABX6SVV3_9ACTN</name>